<dbReference type="Proteomes" id="UP000683925">
    <property type="component" value="Unassembled WGS sequence"/>
</dbReference>
<reference evidence="1" key="1">
    <citation type="submission" date="2021-01" db="EMBL/GenBank/DDBJ databases">
        <authorList>
            <consortium name="Genoscope - CEA"/>
            <person name="William W."/>
        </authorList>
    </citation>
    <scope>NUCLEOTIDE SEQUENCE</scope>
</reference>
<dbReference type="OrthoDB" id="306581at2759"/>
<dbReference type="EMBL" id="CAJJDP010000163">
    <property type="protein sequence ID" value="CAD8213395.1"/>
    <property type="molecule type" value="Genomic_DNA"/>
</dbReference>
<accession>A0A8S1YH51</accession>
<proteinExistence type="predicted"/>
<keyword evidence="2" id="KW-1185">Reference proteome</keyword>
<dbReference type="AlphaFoldDB" id="A0A8S1YH51"/>
<evidence type="ECO:0000313" key="1">
    <source>
        <dbReference type="EMBL" id="CAD8213395.1"/>
    </source>
</evidence>
<organism evidence="1 2">
    <name type="scientific">Paramecium octaurelia</name>
    <dbReference type="NCBI Taxonomy" id="43137"/>
    <lineage>
        <taxon>Eukaryota</taxon>
        <taxon>Sar</taxon>
        <taxon>Alveolata</taxon>
        <taxon>Ciliophora</taxon>
        <taxon>Intramacronucleata</taxon>
        <taxon>Oligohymenophorea</taxon>
        <taxon>Peniculida</taxon>
        <taxon>Parameciidae</taxon>
        <taxon>Paramecium</taxon>
    </lineage>
</organism>
<evidence type="ECO:0000313" key="2">
    <source>
        <dbReference type="Proteomes" id="UP000683925"/>
    </source>
</evidence>
<name>A0A8S1YH51_PAROT</name>
<dbReference type="OMA" id="CVCKSSK"/>
<sequence>MSAKDLPKGGVNRGVVIPLIFSCPKQCDCQSSKLKRWYHKPCGQPAFISEYGDIFCKYHLTSCYGYFIKDAKFQCNVAKKNNSWYSYKSMPEILMALSFALKAVELNVQEGVNSQQFTINILDQLRKRWYS</sequence>
<comment type="caution">
    <text evidence="1">The sequence shown here is derived from an EMBL/GenBank/DDBJ whole genome shotgun (WGS) entry which is preliminary data.</text>
</comment>
<gene>
    <name evidence="1" type="ORF">POCTA_138.1.T1610106</name>
</gene>
<protein>
    <submittedName>
        <fullName evidence="1">Uncharacterized protein</fullName>
    </submittedName>
</protein>